<name>J9GFD0_9ZZZZ</name>
<dbReference type="EMBL" id="AMCI01001411">
    <property type="protein sequence ID" value="EJX05634.1"/>
    <property type="molecule type" value="Genomic_DNA"/>
</dbReference>
<comment type="caution">
    <text evidence="2">The sequence shown here is derived from an EMBL/GenBank/DDBJ whole genome shotgun (WGS) entry which is preliminary data.</text>
</comment>
<evidence type="ECO:0000313" key="2">
    <source>
        <dbReference type="EMBL" id="EJX05634.1"/>
    </source>
</evidence>
<accession>J9GFD0</accession>
<sequence length="45" mass="5104">MRGDVRRGDPSQPLQRHLRSAPERQPTQSSVLDPREPHQDADAKS</sequence>
<gene>
    <name evidence="2" type="ORF">EVA_06257</name>
</gene>
<proteinExistence type="predicted"/>
<evidence type="ECO:0000256" key="1">
    <source>
        <dbReference type="SAM" id="MobiDB-lite"/>
    </source>
</evidence>
<feature type="region of interest" description="Disordered" evidence="1">
    <location>
        <begin position="1"/>
        <end position="45"/>
    </location>
</feature>
<organism evidence="2">
    <name type="scientific">gut metagenome</name>
    <dbReference type="NCBI Taxonomy" id="749906"/>
    <lineage>
        <taxon>unclassified sequences</taxon>
        <taxon>metagenomes</taxon>
        <taxon>organismal metagenomes</taxon>
    </lineage>
</organism>
<protein>
    <submittedName>
        <fullName evidence="2">Uncharacterized protein</fullName>
    </submittedName>
</protein>
<reference evidence="2" key="1">
    <citation type="journal article" date="2012" name="PLoS ONE">
        <title>Gene sets for utilization of primary and secondary nutrition supplies in the distal gut of endangered iberian lynx.</title>
        <authorList>
            <person name="Alcaide M."/>
            <person name="Messina E."/>
            <person name="Richter M."/>
            <person name="Bargiela R."/>
            <person name="Peplies J."/>
            <person name="Huws S.A."/>
            <person name="Newbold C.J."/>
            <person name="Golyshin P.N."/>
            <person name="Simon M.A."/>
            <person name="Lopez G."/>
            <person name="Yakimov M.M."/>
            <person name="Ferrer M."/>
        </authorList>
    </citation>
    <scope>NUCLEOTIDE SEQUENCE</scope>
</reference>
<feature type="compositionally biased region" description="Basic and acidic residues" evidence="1">
    <location>
        <begin position="33"/>
        <end position="45"/>
    </location>
</feature>
<dbReference type="AlphaFoldDB" id="J9GFD0"/>